<proteinExistence type="inferred from homology"/>
<dbReference type="STRING" id="371602.SAMN04487984_0987"/>
<dbReference type="InterPro" id="IPR051464">
    <property type="entry name" value="Peptidase_M42_aminopept"/>
</dbReference>
<feature type="binding site" evidence="8">
    <location>
        <position position="179"/>
    </location>
    <ligand>
        <name>Zn(2+)</name>
        <dbReference type="ChEBI" id="CHEBI:29105"/>
        <label>2</label>
    </ligand>
</feature>
<keyword evidence="5" id="KW-0378">Hydrolase</keyword>
<dbReference type="GO" id="GO:0046872">
    <property type="term" value="F:metal ion binding"/>
    <property type="evidence" value="ECO:0007669"/>
    <property type="project" value="UniProtKB-UniRule"/>
</dbReference>
<protein>
    <submittedName>
        <fullName evidence="9">Aminopeptidase FrvX</fullName>
    </submittedName>
</protein>
<evidence type="ECO:0000256" key="3">
    <source>
        <dbReference type="ARBA" id="ARBA00022670"/>
    </source>
</evidence>
<feature type="binding site" evidence="8">
    <location>
        <position position="179"/>
    </location>
    <ligand>
        <name>Zn(2+)</name>
        <dbReference type="ChEBI" id="CHEBI:29105"/>
        <label>1</label>
    </ligand>
</feature>
<evidence type="ECO:0000256" key="2">
    <source>
        <dbReference type="ARBA" id="ARBA00022438"/>
    </source>
</evidence>
<dbReference type="PIRSF" id="PIRSF001123">
    <property type="entry name" value="PepA_GA"/>
    <property type="match status" value="1"/>
</dbReference>
<evidence type="ECO:0000256" key="8">
    <source>
        <dbReference type="PIRSR" id="PIRSR001123-2"/>
    </source>
</evidence>
<evidence type="ECO:0000256" key="7">
    <source>
        <dbReference type="PIRSR" id="PIRSR001123-1"/>
    </source>
</evidence>
<evidence type="ECO:0000313" key="10">
    <source>
        <dbReference type="Proteomes" id="UP000243884"/>
    </source>
</evidence>
<name>A0A1W1YWW1_9LACT</name>
<dbReference type="SUPFAM" id="SSF101821">
    <property type="entry name" value="Aminopeptidase/glucanase lid domain"/>
    <property type="match status" value="1"/>
</dbReference>
<sequence length="361" mass="39930">MDIKQLLEELSNVHGAPGFEQQVLEVVHQYTGDLPFVSDHMNNGYLNLTTMDDSKPTVMLDSHLDEVGFMVSYITSAGQIGMQPLGGWVPTSVQSQKFKILNNRGEYVSAVSSSKPPHFLTATEKQQALKMEDLKLDVGATSKEEVIEDFGIEVGQPVTPDVQFEFNEQNDVMLGKAFDNRLGVGVVLAVFDHLEDELNDLPFNLVGSFASQEEVGLRGAKITSRRINPQMAIVVEATPSDDFAKPREIAQGQLGSGPQLRYRDSTYIASPRLNQKIVSTAQEEGIALQQAVRSGGGTNAGSIYANEFGVEVATLGVPTRYAHTHHLFASYRDWQATVQLIVAFLRQLKEEDFTPYHLKKW</sequence>
<comment type="similarity">
    <text evidence="1 6">Belongs to the peptidase M42 family.</text>
</comment>
<accession>A0A1W1YWW1</accession>
<dbReference type="PANTHER" id="PTHR32481:SF0">
    <property type="entry name" value="AMINOPEPTIDASE YPDE-RELATED"/>
    <property type="match status" value="1"/>
</dbReference>
<dbReference type="InterPro" id="IPR023367">
    <property type="entry name" value="Peptidase_M42_dom2"/>
</dbReference>
<dbReference type="RefSeq" id="WP_084099115.1">
    <property type="nucleotide sequence ID" value="NZ_FWXK01000004.1"/>
</dbReference>
<dbReference type="Pfam" id="PF05343">
    <property type="entry name" value="Peptidase_M42"/>
    <property type="match status" value="1"/>
</dbReference>
<gene>
    <name evidence="9" type="ORF">SAMN04487984_0987</name>
</gene>
<feature type="binding site" evidence="8">
    <location>
        <position position="214"/>
    </location>
    <ligand>
        <name>Zn(2+)</name>
        <dbReference type="ChEBI" id="CHEBI:29105"/>
        <label>2</label>
    </ligand>
</feature>
<keyword evidence="10" id="KW-1185">Reference proteome</keyword>
<dbReference type="Gene3D" id="2.40.30.40">
    <property type="entry name" value="Peptidase M42, domain 2"/>
    <property type="match status" value="1"/>
</dbReference>
<dbReference type="PANTHER" id="PTHR32481">
    <property type="entry name" value="AMINOPEPTIDASE"/>
    <property type="match status" value="1"/>
</dbReference>
<dbReference type="Proteomes" id="UP000243884">
    <property type="component" value="Unassembled WGS sequence"/>
</dbReference>
<dbReference type="SUPFAM" id="SSF53187">
    <property type="entry name" value="Zn-dependent exopeptidases"/>
    <property type="match status" value="1"/>
</dbReference>
<feature type="active site" description="Proton acceptor" evidence="7">
    <location>
        <position position="213"/>
    </location>
</feature>
<feature type="binding site" evidence="8">
    <location>
        <position position="236"/>
    </location>
    <ligand>
        <name>Zn(2+)</name>
        <dbReference type="ChEBI" id="CHEBI:29105"/>
        <label>1</label>
    </ligand>
</feature>
<feature type="binding site" evidence="8">
    <location>
        <position position="323"/>
    </location>
    <ligand>
        <name>Zn(2+)</name>
        <dbReference type="ChEBI" id="CHEBI:29105"/>
        <label>2</label>
    </ligand>
</feature>
<reference evidence="10" key="1">
    <citation type="submission" date="2017-04" db="EMBL/GenBank/DDBJ databases">
        <authorList>
            <person name="Varghese N."/>
            <person name="Submissions S."/>
        </authorList>
    </citation>
    <scope>NUCLEOTIDE SEQUENCE [LARGE SCALE GENOMIC DNA]</scope>
    <source>
        <strain evidence="10">DSM 21500</strain>
    </source>
</reference>
<dbReference type="EMBL" id="FWXK01000004">
    <property type="protein sequence ID" value="SMC40697.1"/>
    <property type="molecule type" value="Genomic_DNA"/>
</dbReference>
<evidence type="ECO:0000256" key="6">
    <source>
        <dbReference type="PIRNR" id="PIRNR001123"/>
    </source>
</evidence>
<dbReference type="AlphaFoldDB" id="A0A1W1YWW1"/>
<dbReference type="Gene3D" id="3.40.630.10">
    <property type="entry name" value="Zn peptidases"/>
    <property type="match status" value="1"/>
</dbReference>
<keyword evidence="4 8" id="KW-0479">Metal-binding</keyword>
<dbReference type="GO" id="GO:0004177">
    <property type="term" value="F:aminopeptidase activity"/>
    <property type="evidence" value="ECO:0007669"/>
    <property type="project" value="UniProtKB-UniRule"/>
</dbReference>
<keyword evidence="3" id="KW-0645">Protease</keyword>
<evidence type="ECO:0000256" key="4">
    <source>
        <dbReference type="ARBA" id="ARBA00022723"/>
    </source>
</evidence>
<evidence type="ECO:0000256" key="1">
    <source>
        <dbReference type="ARBA" id="ARBA00006272"/>
    </source>
</evidence>
<organism evidence="9 10">
    <name type="scientific">Aerococcus suis</name>
    <dbReference type="NCBI Taxonomy" id="371602"/>
    <lineage>
        <taxon>Bacteria</taxon>
        <taxon>Bacillati</taxon>
        <taxon>Bacillota</taxon>
        <taxon>Bacilli</taxon>
        <taxon>Lactobacillales</taxon>
        <taxon>Aerococcaceae</taxon>
        <taxon>Aerococcus</taxon>
    </lineage>
</organism>
<dbReference type="OrthoDB" id="9772053at2"/>
<evidence type="ECO:0000313" key="9">
    <source>
        <dbReference type="EMBL" id="SMC40697.1"/>
    </source>
</evidence>
<dbReference type="GO" id="GO:0006508">
    <property type="term" value="P:proteolysis"/>
    <property type="evidence" value="ECO:0007669"/>
    <property type="project" value="UniProtKB-KW"/>
</dbReference>
<keyword evidence="2 9" id="KW-0031">Aminopeptidase</keyword>
<evidence type="ECO:0000256" key="5">
    <source>
        <dbReference type="ARBA" id="ARBA00022801"/>
    </source>
</evidence>
<feature type="binding site" evidence="8">
    <location>
        <position position="63"/>
    </location>
    <ligand>
        <name>Zn(2+)</name>
        <dbReference type="ChEBI" id="CHEBI:29105"/>
        <label>1</label>
    </ligand>
</feature>
<dbReference type="InterPro" id="IPR008007">
    <property type="entry name" value="Peptidase_M42"/>
</dbReference>
<comment type="cofactor">
    <cofactor evidence="8">
        <name>a divalent metal cation</name>
        <dbReference type="ChEBI" id="CHEBI:60240"/>
    </cofactor>
    <text evidence="8">Binds 2 divalent metal cations per subunit.</text>
</comment>